<comment type="similarity">
    <text evidence="1">Belongs to the bacterial solute-binding protein 5 family.</text>
</comment>
<protein>
    <submittedName>
        <fullName evidence="5">Extracellular solute-binding protein family 5</fullName>
    </submittedName>
</protein>
<dbReference type="InterPro" id="IPR039424">
    <property type="entry name" value="SBP_5"/>
</dbReference>
<dbReference type="GO" id="GO:1904680">
    <property type="term" value="F:peptide transmembrane transporter activity"/>
    <property type="evidence" value="ECO:0007669"/>
    <property type="project" value="TreeGrafter"/>
</dbReference>
<evidence type="ECO:0000256" key="1">
    <source>
        <dbReference type="ARBA" id="ARBA00005695"/>
    </source>
</evidence>
<keyword evidence="6" id="KW-1185">Reference proteome</keyword>
<dbReference type="GO" id="GO:0015833">
    <property type="term" value="P:peptide transport"/>
    <property type="evidence" value="ECO:0007669"/>
    <property type="project" value="TreeGrafter"/>
</dbReference>
<dbReference type="Gene3D" id="3.40.190.10">
    <property type="entry name" value="Periplasmic binding protein-like II"/>
    <property type="match status" value="1"/>
</dbReference>
<dbReference type="EMBL" id="CP001968">
    <property type="protein sequence ID" value="ADD67750.1"/>
    <property type="molecule type" value="Genomic_DNA"/>
</dbReference>
<dbReference type="InterPro" id="IPR023765">
    <property type="entry name" value="SBP_5_CS"/>
</dbReference>
<evidence type="ECO:0000256" key="2">
    <source>
        <dbReference type="ARBA" id="ARBA00022729"/>
    </source>
</evidence>
<dbReference type="PaxDb" id="522772-Dacet_0972"/>
<dbReference type="InParanoid" id="D4H6N4"/>
<accession>D4H6N4</accession>
<dbReference type="STRING" id="522772.Dacet_0972"/>
<dbReference type="Pfam" id="PF00496">
    <property type="entry name" value="SBP_bac_5"/>
    <property type="match status" value="1"/>
</dbReference>
<feature type="signal peptide" evidence="3">
    <location>
        <begin position="1"/>
        <end position="20"/>
    </location>
</feature>
<feature type="domain" description="Solute-binding protein family 5" evidence="4">
    <location>
        <begin position="99"/>
        <end position="502"/>
    </location>
</feature>
<dbReference type="AlphaFoldDB" id="D4H6N4"/>
<evidence type="ECO:0000259" key="4">
    <source>
        <dbReference type="Pfam" id="PF00496"/>
    </source>
</evidence>
<dbReference type="GO" id="GO:0042884">
    <property type="term" value="P:microcin transport"/>
    <property type="evidence" value="ECO:0007669"/>
    <property type="project" value="TreeGrafter"/>
</dbReference>
<evidence type="ECO:0000256" key="3">
    <source>
        <dbReference type="SAM" id="SignalP"/>
    </source>
</evidence>
<dbReference type="KEGG" id="dap:Dacet_0972"/>
<dbReference type="GO" id="GO:0043190">
    <property type="term" value="C:ATP-binding cassette (ABC) transporter complex"/>
    <property type="evidence" value="ECO:0007669"/>
    <property type="project" value="InterPro"/>
</dbReference>
<reference evidence="5 6" key="1">
    <citation type="journal article" date="2010" name="Stand. Genomic Sci.">
        <title>Complete genome sequence of Denitrovibrio acetiphilus type strain (N2460).</title>
        <authorList>
            <person name="Kiss H."/>
            <person name="Lang E."/>
            <person name="Lapidus A."/>
            <person name="Copeland A."/>
            <person name="Nolan M."/>
            <person name="Glavina Del Rio T."/>
            <person name="Chen F."/>
            <person name="Lucas S."/>
            <person name="Tice H."/>
            <person name="Cheng J.F."/>
            <person name="Han C."/>
            <person name="Goodwin L."/>
            <person name="Pitluck S."/>
            <person name="Liolios K."/>
            <person name="Pati A."/>
            <person name="Ivanova N."/>
            <person name="Mavromatis K."/>
            <person name="Chen A."/>
            <person name="Palaniappan K."/>
            <person name="Land M."/>
            <person name="Hauser L."/>
            <person name="Chang Y.J."/>
            <person name="Jeffries C.D."/>
            <person name="Detter J.C."/>
            <person name="Brettin T."/>
            <person name="Spring S."/>
            <person name="Rohde M."/>
            <person name="Goker M."/>
            <person name="Woyke T."/>
            <person name="Bristow J."/>
            <person name="Eisen J.A."/>
            <person name="Markowitz V."/>
            <person name="Hugenholtz P."/>
            <person name="Kyrpides N.C."/>
            <person name="Klenk H.P."/>
        </authorList>
    </citation>
    <scope>NUCLEOTIDE SEQUENCE [LARGE SCALE GENOMIC DNA]</scope>
    <source>
        <strain evidence="6">DSM 12809 / NBRC 114555 / N2460</strain>
    </source>
</reference>
<organism evidence="5 6">
    <name type="scientific">Denitrovibrio acetiphilus (strain DSM 12809 / NBRC 114555 / N2460)</name>
    <dbReference type="NCBI Taxonomy" id="522772"/>
    <lineage>
        <taxon>Bacteria</taxon>
        <taxon>Pseudomonadati</taxon>
        <taxon>Deferribacterota</taxon>
        <taxon>Deferribacteres</taxon>
        <taxon>Deferribacterales</taxon>
        <taxon>Geovibrionaceae</taxon>
        <taxon>Denitrovibrio</taxon>
    </lineage>
</organism>
<dbReference type="InterPro" id="IPR030678">
    <property type="entry name" value="Peptide/Ni-bd"/>
</dbReference>
<dbReference type="SUPFAM" id="SSF53850">
    <property type="entry name" value="Periplasmic binding protein-like II"/>
    <property type="match status" value="1"/>
</dbReference>
<dbReference type="GO" id="GO:0030288">
    <property type="term" value="C:outer membrane-bounded periplasmic space"/>
    <property type="evidence" value="ECO:0007669"/>
    <property type="project" value="TreeGrafter"/>
</dbReference>
<evidence type="ECO:0000313" key="6">
    <source>
        <dbReference type="Proteomes" id="UP000002012"/>
    </source>
</evidence>
<dbReference type="eggNOG" id="COG4166">
    <property type="taxonomic scope" value="Bacteria"/>
</dbReference>
<dbReference type="FunCoup" id="D4H6N4">
    <property type="interactions" value="70"/>
</dbReference>
<dbReference type="InterPro" id="IPR000914">
    <property type="entry name" value="SBP_5_dom"/>
</dbReference>
<proteinExistence type="inferred from homology"/>
<gene>
    <name evidence="5" type="ordered locus">Dacet_0972</name>
</gene>
<dbReference type="HOGENOM" id="CLU_023171_0_0_0"/>
<evidence type="ECO:0000313" key="5">
    <source>
        <dbReference type="EMBL" id="ADD67750.1"/>
    </source>
</evidence>
<name>D4H6N4_DENA2</name>
<sequence precursor="true">MKRLILFAVLALLPFQTVYAEMTKTHVYSLIGEAKYGAEFKHFDYVNPDAPKGGTLRMAFSGTYDSFNNFAIKGKSVVGIGYIYDTLMESSDDEPSSYYGLLAESLEYPDDYSSVIFTLRKNAKWNDGKPVTADDVVFSFYEITKVSPFYSNYFKLVKKVEALDRYRVRFEFDETQTSFEMPLIAGQLTIIPKHFWKDKDLSRGGLENIPLGSGPYRIAGYEAGKNVVYERVPDYWGADVPVNVGRYNFDRIVYEYFRDQTVAFEAFKAGHYDLRNESAGKRWFKGYTGKYFDMGLIKKMEVPHKKPMGIAGIFMNTSSEFLSDINLRKALTYVYDYDWINQNILYGQNVRHTSFFSNTEMMADGEATEKELDLLRSLGADAEKFRQQVEIYKTNGDGNNRAGLMKAVELLTSAGYYYKDGKMYTPDGRYVSLEILTSSKTLEKQLMPLKQGLERIGIDMFLRYVDSSQYVSKVRSKDYMMIYSRVKQSFSPGNEQRNMWASLSAEEEGSRNYAKIKDPLIDKLVDHLINAKDRESLKIAARALDRVLLNGYYVIPTGYSDRYRIAYWDKFDRPEKMPEYSLGFSSWWIVPEKAAEIAKRVNR</sequence>
<dbReference type="PROSITE" id="PS01040">
    <property type="entry name" value="SBP_BACTERIAL_5"/>
    <property type="match status" value="1"/>
</dbReference>
<feature type="chain" id="PRO_5003058278" evidence="3">
    <location>
        <begin position="21"/>
        <end position="603"/>
    </location>
</feature>
<dbReference type="Proteomes" id="UP000002012">
    <property type="component" value="Chromosome"/>
</dbReference>
<dbReference type="PIRSF" id="PIRSF002741">
    <property type="entry name" value="MppA"/>
    <property type="match status" value="1"/>
</dbReference>
<dbReference type="CDD" id="cd08497">
    <property type="entry name" value="MbnE-like"/>
    <property type="match status" value="1"/>
</dbReference>
<dbReference type="PANTHER" id="PTHR30290:SF64">
    <property type="entry name" value="ABC TRANSPORTER PERIPLASMIC BINDING PROTEIN"/>
    <property type="match status" value="1"/>
</dbReference>
<dbReference type="PANTHER" id="PTHR30290">
    <property type="entry name" value="PERIPLASMIC BINDING COMPONENT OF ABC TRANSPORTER"/>
    <property type="match status" value="1"/>
</dbReference>
<dbReference type="Gene3D" id="3.10.105.10">
    <property type="entry name" value="Dipeptide-binding Protein, Domain 3"/>
    <property type="match status" value="1"/>
</dbReference>
<keyword evidence="2 3" id="KW-0732">Signal</keyword>